<dbReference type="InterPro" id="IPR050198">
    <property type="entry name" value="Non-receptor_tyrosine_kinases"/>
</dbReference>
<keyword evidence="8 14" id="KW-0829">Tyrosine-protein kinase</keyword>
<comment type="catalytic activity">
    <reaction evidence="9">
        <text>L-tyrosyl-[protein] + ATP = O-phospho-L-tyrosyl-[protein] + ADP + H(+)</text>
        <dbReference type="Rhea" id="RHEA:10596"/>
        <dbReference type="Rhea" id="RHEA-COMP:10136"/>
        <dbReference type="Rhea" id="RHEA-COMP:20101"/>
        <dbReference type="ChEBI" id="CHEBI:15378"/>
        <dbReference type="ChEBI" id="CHEBI:30616"/>
        <dbReference type="ChEBI" id="CHEBI:46858"/>
        <dbReference type="ChEBI" id="CHEBI:61978"/>
        <dbReference type="ChEBI" id="CHEBI:456216"/>
        <dbReference type="EC" id="2.7.10.1"/>
    </reaction>
</comment>
<evidence type="ECO:0000256" key="6">
    <source>
        <dbReference type="ARBA" id="ARBA00022840"/>
    </source>
</evidence>
<dbReference type="GeneID" id="8581112"/>
<dbReference type="PROSITE" id="PS50001">
    <property type="entry name" value="SH2"/>
    <property type="match status" value="1"/>
</dbReference>
<feature type="domain" description="SH3" evidence="17">
    <location>
        <begin position="149"/>
        <end position="210"/>
    </location>
</feature>
<dbReference type="Gene3D" id="3.30.505.10">
    <property type="entry name" value="SH2 domain"/>
    <property type="match status" value="1"/>
</dbReference>
<organism evidence="19 20">
    <name type="scientific">Caenorhabditis briggsae</name>
    <dbReference type="NCBI Taxonomy" id="6238"/>
    <lineage>
        <taxon>Eukaryota</taxon>
        <taxon>Metazoa</taxon>
        <taxon>Ecdysozoa</taxon>
        <taxon>Nematoda</taxon>
        <taxon>Chromadorea</taxon>
        <taxon>Rhabditida</taxon>
        <taxon>Rhabditina</taxon>
        <taxon>Rhabditomorpha</taxon>
        <taxon>Rhabditoidea</taxon>
        <taxon>Rhabditidae</taxon>
        <taxon>Peloderinae</taxon>
        <taxon>Caenorhabditis</taxon>
    </lineage>
</organism>
<evidence type="ECO:0000256" key="1">
    <source>
        <dbReference type="ARBA" id="ARBA00004308"/>
    </source>
</evidence>
<dbReference type="PRINTS" id="PR00401">
    <property type="entry name" value="SH2DOMAIN"/>
</dbReference>
<evidence type="ECO:0000256" key="8">
    <source>
        <dbReference type="ARBA" id="ARBA00023137"/>
    </source>
</evidence>
<feature type="region of interest" description="Disordered" evidence="15">
    <location>
        <begin position="1"/>
        <end position="143"/>
    </location>
</feature>
<dbReference type="eggNOG" id="KOG0197">
    <property type="taxonomic scope" value="Eukaryota"/>
</dbReference>
<comment type="subcellular location">
    <subcellularLocation>
        <location evidence="1">Endomembrane system</location>
    </subcellularLocation>
</comment>
<dbReference type="Gene3D" id="2.30.30.40">
    <property type="entry name" value="SH3 Domains"/>
    <property type="match status" value="1"/>
</dbReference>
<reference evidence="19 20" key="2">
    <citation type="journal article" date="2011" name="PLoS Genet.">
        <title>Caenorhabditis briggsae recombinant inbred line genotypes reveal inter-strain incompatibility and the evolution of recombination.</title>
        <authorList>
            <person name="Ross J.A."/>
            <person name="Koboldt D.C."/>
            <person name="Staisch J.E."/>
            <person name="Chamberlin H.M."/>
            <person name="Gupta B.P."/>
            <person name="Miller R.D."/>
            <person name="Baird S.E."/>
            <person name="Haag E.S."/>
        </authorList>
    </citation>
    <scope>NUCLEOTIDE SEQUENCE [LARGE SCALE GENOMIC DNA]</scope>
    <source>
        <strain evidence="19 20">AF16</strain>
    </source>
</reference>
<evidence type="ECO:0000256" key="10">
    <source>
        <dbReference type="ARBA" id="ARBA00051245"/>
    </source>
</evidence>
<sequence>MGHKHSHPENYNKKEGNNNKHRAAFYVDNDDPIFQPNFGMTANSRFSARPKMPPSAPPIAVPDKPPPPRSSAPPQPNFDNRPPIPPRRSDSTLLPPPVPSHNSSKTSNGFSRHPSATSTKSVPNVPCTPRAISKSNSHSGSVHCMHGAPDDKLLVVESRFLAQTPQEISVEEGDLLYLLSQSNSEWWYVSSKTRQFKGFVPKSHVVFAEVREPWFAGNISSITAEQRVMQPGLPIGTFLIRENIKTGTFVLTVRSSSEFKASFKDSFFNSDHDSPRAYVIHRRPNNDGFDIRDRHDQVVITFGSLLQLVNHFSCEKVPGEVQICTRLTKAAPPLTETTEYVTMRKWQVNRSEVKRVQEIGRGQFGEVYLAKWRGVDVAVKSLKPNHTEQLANNQFLEEAKTLTKLAHQNVICLLAVCATDKPFLIITEFMKNGSLLSWLQSLAKKLQPYPLMSEETSIKNVLVGASISAQVASGMDYLAANQIVHRDLAARNVLVGEVSSNGVPRVKVADFGLARKFDIGDENYVMKTDNLLPWKWMAPESFDEQIFNTKTDVWSYGILLWEIGTLGKTPYRGWDSEGTLEHLANGYVLPKPDLVPDYVYEDAFKMCVHLNPQNRPTFDRLFKYFDDINFDSLTVRRSTSRH</sequence>
<dbReference type="HOGENOM" id="CLU_000288_7_2_1"/>
<dbReference type="GO" id="GO:0030154">
    <property type="term" value="P:cell differentiation"/>
    <property type="evidence" value="ECO:0000318"/>
    <property type="project" value="GO_Central"/>
</dbReference>
<dbReference type="InterPro" id="IPR036028">
    <property type="entry name" value="SH3-like_dom_sf"/>
</dbReference>
<evidence type="ECO:0000256" key="13">
    <source>
        <dbReference type="PROSITE-ProRule" id="PRU10141"/>
    </source>
</evidence>
<dbReference type="CDD" id="cd00192">
    <property type="entry name" value="PTKc"/>
    <property type="match status" value="1"/>
</dbReference>
<dbReference type="Pfam" id="PF00017">
    <property type="entry name" value="SH2"/>
    <property type="match status" value="1"/>
</dbReference>
<dbReference type="GO" id="GO:0048680">
    <property type="term" value="P:positive regulation of axon regeneration"/>
    <property type="evidence" value="ECO:0007669"/>
    <property type="project" value="UniProtKB-ARBA"/>
</dbReference>
<proteinExistence type="inferred from homology"/>
<evidence type="ECO:0000259" key="18">
    <source>
        <dbReference type="PROSITE" id="PS50011"/>
    </source>
</evidence>
<evidence type="ECO:0000256" key="9">
    <source>
        <dbReference type="ARBA" id="ARBA00051243"/>
    </source>
</evidence>
<dbReference type="GO" id="GO:0061564">
    <property type="term" value="P:axon development"/>
    <property type="evidence" value="ECO:0007669"/>
    <property type="project" value="UniProtKB-ARBA"/>
</dbReference>
<evidence type="ECO:0000256" key="14">
    <source>
        <dbReference type="RuleBase" id="RU362096"/>
    </source>
</evidence>
<evidence type="ECO:0000259" key="17">
    <source>
        <dbReference type="PROSITE" id="PS50002"/>
    </source>
</evidence>
<dbReference type="SUPFAM" id="SSF50044">
    <property type="entry name" value="SH3-domain"/>
    <property type="match status" value="1"/>
</dbReference>
<dbReference type="PROSITE" id="PS00109">
    <property type="entry name" value="PROTEIN_KINASE_TYR"/>
    <property type="match status" value="1"/>
</dbReference>
<dbReference type="PROSITE" id="PS00107">
    <property type="entry name" value="PROTEIN_KINASE_ATP"/>
    <property type="match status" value="1"/>
</dbReference>
<dbReference type="SMART" id="SM00252">
    <property type="entry name" value="SH2"/>
    <property type="match status" value="1"/>
</dbReference>
<dbReference type="GO" id="GO:0005886">
    <property type="term" value="C:plasma membrane"/>
    <property type="evidence" value="ECO:0000318"/>
    <property type="project" value="GO_Central"/>
</dbReference>
<dbReference type="KEGG" id="cbr:CBG_14937"/>
<dbReference type="FunFam" id="1.10.510.10:FF:001512">
    <property type="entry name" value="Receptor tyrosine-protein kinase erbB-2"/>
    <property type="match status" value="1"/>
</dbReference>
<comment type="catalytic activity">
    <reaction evidence="10 14">
        <text>L-tyrosyl-[protein] + ATP = O-phospho-L-tyrosyl-[protein] + ADP + H(+)</text>
        <dbReference type="Rhea" id="RHEA:10596"/>
        <dbReference type="Rhea" id="RHEA-COMP:10136"/>
        <dbReference type="Rhea" id="RHEA-COMP:20101"/>
        <dbReference type="ChEBI" id="CHEBI:15378"/>
        <dbReference type="ChEBI" id="CHEBI:30616"/>
        <dbReference type="ChEBI" id="CHEBI:46858"/>
        <dbReference type="ChEBI" id="CHEBI:61978"/>
        <dbReference type="ChEBI" id="CHEBI:456216"/>
        <dbReference type="EC" id="2.7.10.2"/>
    </reaction>
</comment>
<dbReference type="SMART" id="SM00326">
    <property type="entry name" value="SH3"/>
    <property type="match status" value="1"/>
</dbReference>
<keyword evidence="11" id="KW-0727">SH2 domain</keyword>
<evidence type="ECO:0000256" key="11">
    <source>
        <dbReference type="PROSITE-ProRule" id="PRU00191"/>
    </source>
</evidence>
<dbReference type="Proteomes" id="UP000008549">
    <property type="component" value="Unassembled WGS sequence"/>
</dbReference>
<dbReference type="STRING" id="6238.A8XL17"/>
<feature type="domain" description="SH2" evidence="16">
    <location>
        <begin position="214"/>
        <end position="331"/>
    </location>
</feature>
<evidence type="ECO:0000256" key="5">
    <source>
        <dbReference type="ARBA" id="ARBA00022777"/>
    </source>
</evidence>
<dbReference type="Pfam" id="PF14604">
    <property type="entry name" value="SH3_9"/>
    <property type="match status" value="1"/>
</dbReference>
<protein>
    <recommendedName>
        <fullName evidence="14">Tyrosine-protein kinase</fullName>
        <ecNumber evidence="14">2.7.10.2</ecNumber>
    </recommendedName>
</protein>
<keyword evidence="5 14" id="KW-0418">Kinase</keyword>
<dbReference type="OMA" id="PECFDEQ"/>
<dbReference type="InterPro" id="IPR001245">
    <property type="entry name" value="Ser-Thr/Tyr_kinase_cat_dom"/>
</dbReference>
<accession>A8XL17</accession>
<dbReference type="SUPFAM" id="SSF56112">
    <property type="entry name" value="Protein kinase-like (PK-like)"/>
    <property type="match status" value="1"/>
</dbReference>
<keyword evidence="4 13" id="KW-0547">Nucleotide-binding</keyword>
<evidence type="ECO:0000313" key="21">
    <source>
        <dbReference type="WormBase" id="CBG14937"/>
    </source>
</evidence>
<evidence type="ECO:0000313" key="20">
    <source>
        <dbReference type="Proteomes" id="UP000008549"/>
    </source>
</evidence>
<dbReference type="EMBL" id="HE600904">
    <property type="protein sequence ID" value="CAP33341.2"/>
    <property type="molecule type" value="Genomic_DNA"/>
</dbReference>
<dbReference type="InterPro" id="IPR020635">
    <property type="entry name" value="Tyr_kinase_cat_dom"/>
</dbReference>
<dbReference type="SUPFAM" id="SSF55550">
    <property type="entry name" value="SH2 domain"/>
    <property type="match status" value="1"/>
</dbReference>
<dbReference type="InterPro" id="IPR000980">
    <property type="entry name" value="SH2"/>
</dbReference>
<reference evidence="19 20" key="1">
    <citation type="journal article" date="2003" name="PLoS Biol.">
        <title>The genome sequence of Caenorhabditis briggsae: a platform for comparative genomics.</title>
        <authorList>
            <person name="Stein L.D."/>
            <person name="Bao Z."/>
            <person name="Blasiar D."/>
            <person name="Blumenthal T."/>
            <person name="Brent M.R."/>
            <person name="Chen N."/>
            <person name="Chinwalla A."/>
            <person name="Clarke L."/>
            <person name="Clee C."/>
            <person name="Coghlan A."/>
            <person name="Coulson A."/>
            <person name="D'Eustachio P."/>
            <person name="Fitch D.H."/>
            <person name="Fulton L.A."/>
            <person name="Fulton R.E."/>
            <person name="Griffiths-Jones S."/>
            <person name="Harris T.W."/>
            <person name="Hillier L.W."/>
            <person name="Kamath R."/>
            <person name="Kuwabara P.E."/>
            <person name="Mardis E.R."/>
            <person name="Marra M.A."/>
            <person name="Miner T.L."/>
            <person name="Minx P."/>
            <person name="Mullikin J.C."/>
            <person name="Plumb R.W."/>
            <person name="Rogers J."/>
            <person name="Schein J.E."/>
            <person name="Sohrmann M."/>
            <person name="Spieth J."/>
            <person name="Stajich J.E."/>
            <person name="Wei C."/>
            <person name="Willey D."/>
            <person name="Wilson R.K."/>
            <person name="Durbin R."/>
            <person name="Waterston R.H."/>
        </authorList>
    </citation>
    <scope>NUCLEOTIDE SEQUENCE [LARGE SCALE GENOMIC DNA]</scope>
    <source>
        <strain evidence="19 20">AF16</strain>
    </source>
</reference>
<dbReference type="AlphaFoldDB" id="A8XL17"/>
<evidence type="ECO:0000259" key="16">
    <source>
        <dbReference type="PROSITE" id="PS50001"/>
    </source>
</evidence>
<keyword evidence="2 12" id="KW-0728">SH3 domain</keyword>
<evidence type="ECO:0000256" key="12">
    <source>
        <dbReference type="PROSITE-ProRule" id="PRU00192"/>
    </source>
</evidence>
<evidence type="ECO:0000313" key="19">
    <source>
        <dbReference type="EMBL" id="CAP33341.2"/>
    </source>
</evidence>
<feature type="binding site" evidence="13">
    <location>
        <position position="380"/>
    </location>
    <ligand>
        <name>ATP</name>
        <dbReference type="ChEBI" id="CHEBI:30616"/>
    </ligand>
</feature>
<keyword evidence="3 14" id="KW-0808">Transferase</keyword>
<dbReference type="InterPro" id="IPR036860">
    <property type="entry name" value="SH2_dom_sf"/>
</dbReference>
<feature type="compositionally biased region" description="Basic and acidic residues" evidence="15">
    <location>
        <begin position="7"/>
        <end position="18"/>
    </location>
</feature>
<dbReference type="GO" id="GO:0005524">
    <property type="term" value="F:ATP binding"/>
    <property type="evidence" value="ECO:0007669"/>
    <property type="project" value="UniProtKB-UniRule"/>
</dbReference>
<evidence type="ECO:0000256" key="2">
    <source>
        <dbReference type="ARBA" id="ARBA00022443"/>
    </source>
</evidence>
<dbReference type="EC" id="2.7.10.2" evidence="14"/>
<dbReference type="Pfam" id="PF07714">
    <property type="entry name" value="PK_Tyr_Ser-Thr"/>
    <property type="match status" value="1"/>
</dbReference>
<evidence type="ECO:0000256" key="4">
    <source>
        <dbReference type="ARBA" id="ARBA00022741"/>
    </source>
</evidence>
<evidence type="ECO:0000256" key="7">
    <source>
        <dbReference type="ARBA" id="ARBA00023136"/>
    </source>
</evidence>
<keyword evidence="20" id="KW-1185">Reference proteome</keyword>
<dbReference type="RefSeq" id="XP_045095566.1">
    <property type="nucleotide sequence ID" value="XM_045242927.1"/>
</dbReference>
<dbReference type="SMART" id="SM00219">
    <property type="entry name" value="TyrKc"/>
    <property type="match status" value="1"/>
</dbReference>
<dbReference type="FunFam" id="2.30.30.40:FF:000397">
    <property type="entry name" value="Tyrosine-protein kinase"/>
    <property type="match status" value="1"/>
</dbReference>
<dbReference type="GO" id="GO:0004714">
    <property type="term" value="F:transmembrane receptor protein tyrosine kinase activity"/>
    <property type="evidence" value="ECO:0007669"/>
    <property type="project" value="UniProtKB-EC"/>
</dbReference>
<dbReference type="InterPro" id="IPR011009">
    <property type="entry name" value="Kinase-like_dom_sf"/>
</dbReference>
<dbReference type="Gene3D" id="1.10.510.10">
    <property type="entry name" value="Transferase(Phosphotransferase) domain 1"/>
    <property type="match status" value="1"/>
</dbReference>
<dbReference type="InParanoid" id="A8XL17"/>
<feature type="compositionally biased region" description="Polar residues" evidence="15">
    <location>
        <begin position="100"/>
        <end position="122"/>
    </location>
</feature>
<dbReference type="InterPro" id="IPR017441">
    <property type="entry name" value="Protein_kinase_ATP_BS"/>
</dbReference>
<dbReference type="GO" id="GO:0007169">
    <property type="term" value="P:cell surface receptor protein tyrosine kinase signaling pathway"/>
    <property type="evidence" value="ECO:0000318"/>
    <property type="project" value="GO_Central"/>
</dbReference>
<dbReference type="FunFam" id="3.30.200.20:FF:000180">
    <property type="entry name" value="serine/threonine-protein kinase STY46-like"/>
    <property type="match status" value="1"/>
</dbReference>
<dbReference type="InterPro" id="IPR000719">
    <property type="entry name" value="Prot_kinase_dom"/>
</dbReference>
<dbReference type="FunCoup" id="A8XL17">
    <property type="interactions" value="8"/>
</dbReference>
<dbReference type="InterPro" id="IPR001452">
    <property type="entry name" value="SH3_domain"/>
</dbReference>
<feature type="compositionally biased region" description="Pro residues" evidence="15">
    <location>
        <begin position="51"/>
        <end position="86"/>
    </location>
</feature>
<dbReference type="WormBase" id="CBG14937">
    <property type="protein sequence ID" value="CBP18280"/>
    <property type="gene ID" value="WBGene00035311"/>
</dbReference>
<dbReference type="Gene3D" id="3.30.200.20">
    <property type="entry name" value="Phosphorylase Kinase, domain 1"/>
    <property type="match status" value="1"/>
</dbReference>
<dbReference type="PROSITE" id="PS50011">
    <property type="entry name" value="PROTEIN_KINASE_DOM"/>
    <property type="match status" value="1"/>
</dbReference>
<dbReference type="PROSITE" id="PS50002">
    <property type="entry name" value="SH3"/>
    <property type="match status" value="1"/>
</dbReference>
<evidence type="ECO:0000256" key="15">
    <source>
        <dbReference type="SAM" id="MobiDB-lite"/>
    </source>
</evidence>
<feature type="domain" description="Protein kinase" evidence="18">
    <location>
        <begin position="353"/>
        <end position="630"/>
    </location>
</feature>
<gene>
    <name evidence="19 21" type="ORF">CBG14937</name>
    <name evidence="19" type="ORF">CBG_14937</name>
</gene>
<dbReference type="CTD" id="8581112"/>
<keyword evidence="7" id="KW-0472">Membrane</keyword>
<dbReference type="GO" id="GO:0012505">
    <property type="term" value="C:endomembrane system"/>
    <property type="evidence" value="ECO:0007669"/>
    <property type="project" value="UniProtKB-SubCell"/>
</dbReference>
<dbReference type="PANTHER" id="PTHR24418">
    <property type="entry name" value="TYROSINE-PROTEIN KINASE"/>
    <property type="match status" value="1"/>
</dbReference>
<comment type="similarity">
    <text evidence="14">Belongs to the protein kinase superfamily. Tyr protein kinase family.</text>
</comment>
<dbReference type="GO" id="GO:0005102">
    <property type="term" value="F:signaling receptor binding"/>
    <property type="evidence" value="ECO:0000318"/>
    <property type="project" value="GO_Central"/>
</dbReference>
<dbReference type="InterPro" id="IPR008266">
    <property type="entry name" value="Tyr_kinase_AS"/>
</dbReference>
<dbReference type="PRINTS" id="PR00109">
    <property type="entry name" value="TYRKINASE"/>
</dbReference>
<name>A8XL17_CAEBR</name>
<evidence type="ECO:0000256" key="3">
    <source>
        <dbReference type="ARBA" id="ARBA00022679"/>
    </source>
</evidence>
<keyword evidence="6 13" id="KW-0067">ATP-binding</keyword>
<dbReference type="GO" id="GO:0004715">
    <property type="term" value="F:non-membrane spanning protein tyrosine kinase activity"/>
    <property type="evidence" value="ECO:0000318"/>
    <property type="project" value="GO_Central"/>
</dbReference>